<keyword evidence="2" id="KW-1185">Reference proteome</keyword>
<dbReference type="AlphaFoldDB" id="A0A4Y2LFA3"/>
<name>A0A4Y2LFA3_ARAVE</name>
<dbReference type="Proteomes" id="UP000499080">
    <property type="component" value="Unassembled WGS sequence"/>
</dbReference>
<accession>A0A4Y2LFA3</accession>
<sequence>MIHWNTTSFSPPPLLRRFKNQEIWSEVQLGGTAAEWNFHKFPCHTQAVERDVKLVTEISQKSCRFQFQRWFYKNYTSFKIFNAKFFKQILFQSTKETEGK</sequence>
<evidence type="ECO:0000313" key="1">
    <source>
        <dbReference type="EMBL" id="GBN13312.1"/>
    </source>
</evidence>
<dbReference type="PANTHER" id="PTHR46409">
    <property type="entry name" value="HTH PSQ-TYPE DOMAIN-CONTAINING PROTEIN"/>
    <property type="match status" value="1"/>
</dbReference>
<dbReference type="EMBL" id="BGPR01005770">
    <property type="protein sequence ID" value="GBN13312.1"/>
    <property type="molecule type" value="Genomic_DNA"/>
</dbReference>
<gene>
    <name evidence="1" type="ORF">AVEN_201804_1</name>
</gene>
<reference evidence="1 2" key="1">
    <citation type="journal article" date="2019" name="Sci. Rep.">
        <title>Orb-weaving spider Araneus ventricosus genome elucidates the spidroin gene catalogue.</title>
        <authorList>
            <person name="Kono N."/>
            <person name="Nakamura H."/>
            <person name="Ohtoshi R."/>
            <person name="Moran D.A.P."/>
            <person name="Shinohara A."/>
            <person name="Yoshida Y."/>
            <person name="Fujiwara M."/>
            <person name="Mori M."/>
            <person name="Tomita M."/>
            <person name="Arakawa K."/>
        </authorList>
    </citation>
    <scope>NUCLEOTIDE SEQUENCE [LARGE SCALE GENOMIC DNA]</scope>
</reference>
<dbReference type="PANTHER" id="PTHR46409:SF1">
    <property type="entry name" value="HTH PSQ-TYPE DOMAIN-CONTAINING PROTEIN"/>
    <property type="match status" value="1"/>
</dbReference>
<comment type="caution">
    <text evidence="1">The sequence shown here is derived from an EMBL/GenBank/DDBJ whole genome shotgun (WGS) entry which is preliminary data.</text>
</comment>
<proteinExistence type="predicted"/>
<protein>
    <submittedName>
        <fullName evidence="1">Uncharacterized protein</fullName>
    </submittedName>
</protein>
<organism evidence="1 2">
    <name type="scientific">Araneus ventricosus</name>
    <name type="common">Orbweaver spider</name>
    <name type="synonym">Epeira ventricosa</name>
    <dbReference type="NCBI Taxonomy" id="182803"/>
    <lineage>
        <taxon>Eukaryota</taxon>
        <taxon>Metazoa</taxon>
        <taxon>Ecdysozoa</taxon>
        <taxon>Arthropoda</taxon>
        <taxon>Chelicerata</taxon>
        <taxon>Arachnida</taxon>
        <taxon>Araneae</taxon>
        <taxon>Araneomorphae</taxon>
        <taxon>Entelegynae</taxon>
        <taxon>Araneoidea</taxon>
        <taxon>Araneidae</taxon>
        <taxon>Araneus</taxon>
    </lineage>
</organism>
<evidence type="ECO:0000313" key="2">
    <source>
        <dbReference type="Proteomes" id="UP000499080"/>
    </source>
</evidence>
<dbReference type="OrthoDB" id="8060144at2759"/>